<keyword evidence="7" id="KW-1185">Reference proteome</keyword>
<dbReference type="RefSeq" id="XP_002186186.1">
    <property type="nucleotide sequence ID" value="XM_002186150.1"/>
</dbReference>
<evidence type="ECO:0000256" key="1">
    <source>
        <dbReference type="ARBA" id="ARBA00004141"/>
    </source>
</evidence>
<dbReference type="PANTHER" id="PTHR21706">
    <property type="entry name" value="TRANSMEMBRANE PROTEIN 65"/>
    <property type="match status" value="1"/>
</dbReference>
<accession>B5Y5H9</accession>
<dbReference type="InParanoid" id="B5Y5H9"/>
<dbReference type="HOGENOM" id="CLU_068168_0_0_1"/>
<dbReference type="InterPro" id="IPR019537">
    <property type="entry name" value="TMEM65"/>
</dbReference>
<dbReference type="OrthoDB" id="430821at2759"/>
<dbReference type="GO" id="GO:0016020">
    <property type="term" value="C:membrane"/>
    <property type="evidence" value="ECO:0007669"/>
    <property type="project" value="UniProtKB-SubCell"/>
</dbReference>
<keyword evidence="3 5" id="KW-1133">Transmembrane helix</keyword>
<keyword evidence="4 5" id="KW-0472">Membrane</keyword>
<dbReference type="GO" id="GO:0005739">
    <property type="term" value="C:mitochondrion"/>
    <property type="evidence" value="ECO:0007669"/>
    <property type="project" value="TreeGrafter"/>
</dbReference>
<dbReference type="Proteomes" id="UP000000759">
    <property type="component" value="Chromosome 3"/>
</dbReference>
<keyword evidence="2 5" id="KW-0812">Transmembrane</keyword>
<evidence type="ECO:0000313" key="7">
    <source>
        <dbReference type="Proteomes" id="UP000000759"/>
    </source>
</evidence>
<dbReference type="KEGG" id="pti:PHATR_44147"/>
<evidence type="ECO:0000256" key="3">
    <source>
        <dbReference type="ARBA" id="ARBA00022989"/>
    </source>
</evidence>
<name>B5Y5H9_PHATC</name>
<evidence type="ECO:0000256" key="5">
    <source>
        <dbReference type="SAM" id="Phobius"/>
    </source>
</evidence>
<evidence type="ECO:0000313" key="6">
    <source>
        <dbReference type="EMBL" id="ACI65656.1"/>
    </source>
</evidence>
<dbReference type="Pfam" id="PF10507">
    <property type="entry name" value="TMEM65"/>
    <property type="match status" value="1"/>
</dbReference>
<evidence type="ECO:0000256" key="2">
    <source>
        <dbReference type="ARBA" id="ARBA00022692"/>
    </source>
</evidence>
<dbReference type="PANTHER" id="PTHR21706:SF15">
    <property type="entry name" value="TRANSMEMBRANE PROTEIN 65"/>
    <property type="match status" value="1"/>
</dbReference>
<dbReference type="eggNOG" id="KOG4619">
    <property type="taxonomic scope" value="Eukaryota"/>
</dbReference>
<sequence>MHSNLIRWASSSSVGRRHVVTVASRSWWVRCFSTTSSGPGRGGYRRPRPKAMHSSAAHPHSVAAVATAPSTSTVWNHQPAKDAVPRPSVEALKTIFTASAIPMVGFGFMDNFVMIQAGQYIDSTLGVQLGLATMTAAAAGQVVSDVSGVVFGGTLERFLQRLGLIRSPCLTSAQRQLPITRNVTMAGAVLGVIVGCALGACTLCFVDLEARDRIHHATQLRDLVTDLVAGGSADEAALVCERATVHVKQTGSYDLAHMKMEPNALTSLVLLEDGSNGSAAARDCAAQREVIVDENGKALYAPVVKLNGDVMAVVELRKSDQMEAFRPADLHTAKVMGRHIAIFMDRIIES</sequence>
<proteinExistence type="predicted"/>
<dbReference type="GeneID" id="7203897"/>
<dbReference type="AlphaFoldDB" id="B5Y5H9"/>
<dbReference type="EMBL" id="CP001142">
    <property type="protein sequence ID" value="ACI65656.1"/>
    <property type="molecule type" value="Genomic_DNA"/>
</dbReference>
<protein>
    <recommendedName>
        <fullName evidence="8">GAF domain-containing protein</fullName>
    </recommendedName>
</protein>
<gene>
    <name evidence="6" type="ORF">PHATR_44147</name>
</gene>
<feature type="transmembrane region" description="Helical" evidence="5">
    <location>
        <begin position="185"/>
        <end position="206"/>
    </location>
</feature>
<evidence type="ECO:0000256" key="4">
    <source>
        <dbReference type="ARBA" id="ARBA00023136"/>
    </source>
</evidence>
<organism evidence="6 7">
    <name type="scientific">Phaeodactylum tricornutum (strain CCAP 1055/1)</name>
    <dbReference type="NCBI Taxonomy" id="556484"/>
    <lineage>
        <taxon>Eukaryota</taxon>
        <taxon>Sar</taxon>
        <taxon>Stramenopiles</taxon>
        <taxon>Ochrophyta</taxon>
        <taxon>Bacillariophyta</taxon>
        <taxon>Bacillariophyceae</taxon>
        <taxon>Bacillariophycidae</taxon>
        <taxon>Naviculales</taxon>
        <taxon>Phaeodactylaceae</taxon>
        <taxon>Phaeodactylum</taxon>
    </lineage>
</organism>
<evidence type="ECO:0008006" key="8">
    <source>
        <dbReference type="Google" id="ProtNLM"/>
    </source>
</evidence>
<comment type="subcellular location">
    <subcellularLocation>
        <location evidence="1">Membrane</location>
        <topology evidence="1">Multi-pass membrane protein</topology>
    </subcellularLocation>
</comment>
<reference evidence="6 7" key="1">
    <citation type="journal article" date="2008" name="Nature">
        <title>The Phaeodactylum genome reveals the evolutionary history of diatom genomes.</title>
        <authorList>
            <person name="Bowler C."/>
            <person name="Allen A.E."/>
            <person name="Badger J.H."/>
            <person name="Grimwood J."/>
            <person name="Jabbari K."/>
            <person name="Kuo A."/>
            <person name="Maheswari U."/>
            <person name="Martens C."/>
            <person name="Maumus F."/>
            <person name="Otillar R.P."/>
            <person name="Rayko E."/>
            <person name="Salamov A."/>
            <person name="Vandepoele K."/>
            <person name="Beszteri B."/>
            <person name="Gruber A."/>
            <person name="Heijde M."/>
            <person name="Katinka M."/>
            <person name="Mock T."/>
            <person name="Valentin K."/>
            <person name="Verret F."/>
            <person name="Berges J.A."/>
            <person name="Brownlee C."/>
            <person name="Cadoret J.P."/>
            <person name="Chiovitti A."/>
            <person name="Choi C.J."/>
            <person name="Coesel S."/>
            <person name="De Martino A."/>
            <person name="Detter J.C."/>
            <person name="Durkin C."/>
            <person name="Falciatore A."/>
            <person name="Fournet J."/>
            <person name="Haruta M."/>
            <person name="Huysman M.J."/>
            <person name="Jenkins B.D."/>
            <person name="Jiroutova K."/>
            <person name="Jorgensen R.E."/>
            <person name="Joubert Y."/>
            <person name="Kaplan A."/>
            <person name="Kroger N."/>
            <person name="Kroth P.G."/>
            <person name="La Roche J."/>
            <person name="Lindquist E."/>
            <person name="Lommer M."/>
            <person name="Martin-Jezequel V."/>
            <person name="Lopez P.J."/>
            <person name="Lucas S."/>
            <person name="Mangogna M."/>
            <person name="McGinnis K."/>
            <person name="Medlin L.K."/>
            <person name="Montsant A."/>
            <person name="Oudot-Le Secq M.P."/>
            <person name="Napoli C."/>
            <person name="Obornik M."/>
            <person name="Parker M.S."/>
            <person name="Petit J.L."/>
            <person name="Porcel B.M."/>
            <person name="Poulsen N."/>
            <person name="Robison M."/>
            <person name="Rychlewski L."/>
            <person name="Rynearson T.A."/>
            <person name="Schmutz J."/>
            <person name="Shapiro H."/>
            <person name="Siaut M."/>
            <person name="Stanley M."/>
            <person name="Sussman M.R."/>
            <person name="Taylor A.R."/>
            <person name="Vardi A."/>
            <person name="von Dassow P."/>
            <person name="Vyverman W."/>
            <person name="Willis A."/>
            <person name="Wyrwicz L.S."/>
            <person name="Rokhsar D.S."/>
            <person name="Weissenbach J."/>
            <person name="Armbrust E.V."/>
            <person name="Green B.R."/>
            <person name="Van de Peer Y."/>
            <person name="Grigoriev I.V."/>
        </authorList>
    </citation>
    <scope>NUCLEOTIDE SEQUENCE [LARGE SCALE GENOMIC DNA]</scope>
    <source>
        <strain evidence="6 7">CCAP 1055/1</strain>
    </source>
</reference>
<dbReference type="PaxDb" id="2850-Phatr44147"/>
<reference evidence="7" key="2">
    <citation type="submission" date="2008-08" db="EMBL/GenBank/DDBJ databases">
        <authorList>
            <consortium name="Diatom Consortium"/>
            <person name="Grigoriev I."/>
            <person name="Grimwood J."/>
            <person name="Kuo A."/>
            <person name="Otillar R.P."/>
            <person name="Salamov A."/>
            <person name="Detter J.C."/>
            <person name="Lindquist E."/>
            <person name="Shapiro H."/>
            <person name="Lucas S."/>
            <person name="Glavina del Rio T."/>
            <person name="Pitluck S."/>
            <person name="Rokhsar D."/>
            <person name="Bowler C."/>
        </authorList>
    </citation>
    <scope>GENOME REANNOTATION</scope>
    <source>
        <strain evidence="7">CCAP 1055/1</strain>
    </source>
</reference>